<dbReference type="InterPro" id="IPR016181">
    <property type="entry name" value="Acyl_CoA_acyltransferase"/>
</dbReference>
<keyword evidence="2" id="KW-1185">Reference proteome</keyword>
<dbReference type="Proteomes" id="UP000029223">
    <property type="component" value="Unassembled WGS sequence"/>
</dbReference>
<name>A0ABQ0JGD8_9VIBR</name>
<organism evidence="1 2">
    <name type="scientific">Vibrio variabilis</name>
    <dbReference type="NCBI Taxonomy" id="990271"/>
    <lineage>
        <taxon>Bacteria</taxon>
        <taxon>Pseudomonadati</taxon>
        <taxon>Pseudomonadota</taxon>
        <taxon>Gammaproteobacteria</taxon>
        <taxon>Vibrionales</taxon>
        <taxon>Vibrionaceae</taxon>
        <taxon>Vibrio</taxon>
    </lineage>
</organism>
<protein>
    <submittedName>
        <fullName evidence="1">Acetyltransferase GNAT family</fullName>
    </submittedName>
</protein>
<proteinExistence type="predicted"/>
<evidence type="ECO:0000313" key="1">
    <source>
        <dbReference type="EMBL" id="GAL27803.1"/>
    </source>
</evidence>
<dbReference type="EMBL" id="BBMS01000034">
    <property type="protein sequence ID" value="GAL27803.1"/>
    <property type="molecule type" value="Genomic_DNA"/>
</dbReference>
<gene>
    <name evidence="1" type="ORF">JCM19239_4768</name>
</gene>
<accession>A0ABQ0JGD8</accession>
<dbReference type="SUPFAM" id="SSF55729">
    <property type="entry name" value="Acyl-CoA N-acyltransferases (Nat)"/>
    <property type="match status" value="1"/>
</dbReference>
<sequence>MLIAAHNNKPIAYKIGYELSEAEFYSWLGGVSIDYRKLGIATELREQQEAWGLSRATERSALSL</sequence>
<evidence type="ECO:0000313" key="2">
    <source>
        <dbReference type="Proteomes" id="UP000029223"/>
    </source>
</evidence>
<reference evidence="2" key="2">
    <citation type="submission" date="2014-09" db="EMBL/GenBank/DDBJ databases">
        <authorList>
            <consortium name="NBRP consortium"/>
            <person name="Sawabe T."/>
            <person name="Meirelles P."/>
            <person name="Nakanishi M."/>
            <person name="Sayaka M."/>
            <person name="Hattori M."/>
            <person name="Ohkuma M."/>
        </authorList>
    </citation>
    <scope>NUCLEOTIDE SEQUENCE [LARGE SCALE GENOMIC DNA]</scope>
    <source>
        <strain evidence="2">JCM 19239</strain>
    </source>
</reference>
<comment type="caution">
    <text evidence="1">The sequence shown here is derived from an EMBL/GenBank/DDBJ whole genome shotgun (WGS) entry which is preliminary data.</text>
</comment>
<reference evidence="2" key="1">
    <citation type="submission" date="2014-09" db="EMBL/GenBank/DDBJ databases">
        <title>Vibrio variabilis JCM 19239. (C206) whole genome shotgun sequence.</title>
        <authorList>
            <person name="Sawabe T."/>
            <person name="Meirelles P."/>
            <person name="Nakanishi M."/>
            <person name="Sayaka M."/>
            <person name="Hattori M."/>
            <person name="Ohkuma M."/>
        </authorList>
    </citation>
    <scope>NUCLEOTIDE SEQUENCE [LARGE SCALE GENOMIC DNA]</scope>
    <source>
        <strain evidence="2">JCM 19239</strain>
    </source>
</reference>